<feature type="region of interest" description="Disordered" evidence="1">
    <location>
        <begin position="60"/>
        <end position="91"/>
    </location>
</feature>
<dbReference type="InterPro" id="IPR027417">
    <property type="entry name" value="P-loop_NTPase"/>
</dbReference>
<dbReference type="RefSeq" id="WP_345509319.1">
    <property type="nucleotide sequence ID" value="NZ_BAABIW010000039.1"/>
</dbReference>
<evidence type="ECO:0000259" key="2">
    <source>
        <dbReference type="Pfam" id="PF13614"/>
    </source>
</evidence>
<sequence length="240" mass="25771">MSTKIAVVHSRKGGVGKTTLAMELAWLLDAPLVDLDWEGGGATRSWGFRPEDHLRRPLLDALEKGTTPQPRAGRRTKRPDLVPSHPDFEFEQPDHETMATALRQWAGEWGSDWVVVDTHPGSTPATNGALEVATAVVVPVPLGVKDLHGTELTVKELTGYPLILVPNKIPPVPSAAMLELLKQAISDSGALVAPPVPAAQAVATRRRRTAMCSEDPPPKALAKVVASIGRVSDYIKEATK</sequence>
<dbReference type="EMBL" id="BAABIW010000039">
    <property type="protein sequence ID" value="GAA5036930.1"/>
    <property type="molecule type" value="Genomic_DNA"/>
</dbReference>
<dbReference type="InterPro" id="IPR050678">
    <property type="entry name" value="DNA_Partitioning_ATPase"/>
</dbReference>
<dbReference type="SUPFAM" id="SSF52540">
    <property type="entry name" value="P-loop containing nucleoside triphosphate hydrolases"/>
    <property type="match status" value="1"/>
</dbReference>
<dbReference type="InterPro" id="IPR025669">
    <property type="entry name" value="AAA_dom"/>
</dbReference>
<evidence type="ECO:0000313" key="3">
    <source>
        <dbReference type="EMBL" id="GAA5036930.1"/>
    </source>
</evidence>
<dbReference type="Proteomes" id="UP001500427">
    <property type="component" value="Unassembled WGS sequence"/>
</dbReference>
<feature type="domain" description="AAA" evidence="2">
    <location>
        <begin position="4"/>
        <end position="151"/>
    </location>
</feature>
<dbReference type="PANTHER" id="PTHR13696:SF99">
    <property type="entry name" value="COBYRINIC ACID AC-DIAMIDE SYNTHASE"/>
    <property type="match status" value="1"/>
</dbReference>
<reference evidence="4" key="1">
    <citation type="journal article" date="2019" name="Int. J. Syst. Evol. Microbiol.">
        <title>The Global Catalogue of Microorganisms (GCM) 10K type strain sequencing project: providing services to taxonomists for standard genome sequencing and annotation.</title>
        <authorList>
            <consortium name="The Broad Institute Genomics Platform"/>
            <consortium name="The Broad Institute Genome Sequencing Center for Infectious Disease"/>
            <person name="Wu L."/>
            <person name="Ma J."/>
        </authorList>
    </citation>
    <scope>NUCLEOTIDE SEQUENCE [LARGE SCALE GENOMIC DNA]</scope>
    <source>
        <strain evidence="4">JCM 17687</strain>
    </source>
</reference>
<proteinExistence type="predicted"/>
<dbReference type="Pfam" id="PF13614">
    <property type="entry name" value="AAA_31"/>
    <property type="match status" value="1"/>
</dbReference>
<comment type="caution">
    <text evidence="3">The sequence shown here is derived from an EMBL/GenBank/DDBJ whole genome shotgun (WGS) entry which is preliminary data.</text>
</comment>
<keyword evidence="4" id="KW-1185">Reference proteome</keyword>
<organism evidence="3 4">
    <name type="scientific">Terrabacter aeriphilus</name>
    <dbReference type="NCBI Taxonomy" id="515662"/>
    <lineage>
        <taxon>Bacteria</taxon>
        <taxon>Bacillati</taxon>
        <taxon>Actinomycetota</taxon>
        <taxon>Actinomycetes</taxon>
        <taxon>Micrococcales</taxon>
        <taxon>Intrasporangiaceae</taxon>
        <taxon>Terrabacter</taxon>
    </lineage>
</organism>
<protein>
    <recommendedName>
        <fullName evidence="2">AAA domain-containing protein</fullName>
    </recommendedName>
</protein>
<dbReference type="Gene3D" id="3.40.50.300">
    <property type="entry name" value="P-loop containing nucleotide triphosphate hydrolases"/>
    <property type="match status" value="1"/>
</dbReference>
<name>A0ABP9JNA4_9MICO</name>
<gene>
    <name evidence="3" type="ORF">GCM10023258_39920</name>
</gene>
<evidence type="ECO:0000313" key="4">
    <source>
        <dbReference type="Proteomes" id="UP001500427"/>
    </source>
</evidence>
<accession>A0ABP9JNA4</accession>
<dbReference type="PANTHER" id="PTHR13696">
    <property type="entry name" value="P-LOOP CONTAINING NUCLEOSIDE TRIPHOSPHATE HYDROLASE"/>
    <property type="match status" value="1"/>
</dbReference>
<evidence type="ECO:0000256" key="1">
    <source>
        <dbReference type="SAM" id="MobiDB-lite"/>
    </source>
</evidence>